<accession>A0ABS2R3J3</accession>
<organism evidence="1 2">
    <name type="scientific">Siminovitchia thermophila</name>
    <dbReference type="NCBI Taxonomy" id="1245522"/>
    <lineage>
        <taxon>Bacteria</taxon>
        <taxon>Bacillati</taxon>
        <taxon>Bacillota</taxon>
        <taxon>Bacilli</taxon>
        <taxon>Bacillales</taxon>
        <taxon>Bacillaceae</taxon>
        <taxon>Siminovitchia</taxon>
    </lineage>
</organism>
<evidence type="ECO:0000313" key="1">
    <source>
        <dbReference type="EMBL" id="MBM7713975.1"/>
    </source>
</evidence>
<dbReference type="Proteomes" id="UP000823485">
    <property type="component" value="Unassembled WGS sequence"/>
</dbReference>
<proteinExistence type="predicted"/>
<dbReference type="RefSeq" id="WP_077111119.1">
    <property type="nucleotide sequence ID" value="NZ_JAFBFH010000004.1"/>
</dbReference>
<name>A0ABS2R3J3_9BACI</name>
<reference evidence="1 2" key="1">
    <citation type="submission" date="2021-01" db="EMBL/GenBank/DDBJ databases">
        <title>Genomic Encyclopedia of Type Strains, Phase IV (KMG-IV): sequencing the most valuable type-strain genomes for metagenomic binning, comparative biology and taxonomic classification.</title>
        <authorList>
            <person name="Goeker M."/>
        </authorList>
    </citation>
    <scope>NUCLEOTIDE SEQUENCE [LARGE SCALE GENOMIC DNA]</scope>
    <source>
        <strain evidence="1 2">DSM 105453</strain>
    </source>
</reference>
<evidence type="ECO:0000313" key="2">
    <source>
        <dbReference type="Proteomes" id="UP000823485"/>
    </source>
</evidence>
<protein>
    <submittedName>
        <fullName evidence="1">Uncharacterized protein</fullName>
    </submittedName>
</protein>
<gene>
    <name evidence="1" type="ORF">JOC94_000945</name>
</gene>
<sequence length="127" mass="14936">MDIELLQEFQRYCSEKRSFLDLKPHLKNFVEFDGRKKEYKLKNNIMLDKVDKTAIYSLLCLKIRIGGDNFESLKEVLEVGVTMLNYSYQNVMAAELKWIGYGLQHLIAKAEPFIVYTDCNPKHDMSY</sequence>
<dbReference type="EMBL" id="JAFBFH010000004">
    <property type="protein sequence ID" value="MBM7713975.1"/>
    <property type="molecule type" value="Genomic_DNA"/>
</dbReference>
<comment type="caution">
    <text evidence="1">The sequence shown here is derived from an EMBL/GenBank/DDBJ whole genome shotgun (WGS) entry which is preliminary data.</text>
</comment>
<keyword evidence="2" id="KW-1185">Reference proteome</keyword>